<evidence type="ECO:0000313" key="3">
    <source>
        <dbReference type="EMBL" id="RJL32626.1"/>
    </source>
</evidence>
<evidence type="ECO:0000256" key="1">
    <source>
        <dbReference type="SAM" id="MobiDB-lite"/>
    </source>
</evidence>
<feature type="region of interest" description="Disordered" evidence="1">
    <location>
        <begin position="173"/>
        <end position="198"/>
    </location>
</feature>
<proteinExistence type="predicted"/>
<sequence>MAEAHVALRRARLIALATASAVCGGMLLHAVLVGTRARGAGPPFADALAFPLPALDRLSPARILWVPLVLAAVAAVLYAVITGTRRGVPPQGAGYAVFLLGWAGATFAAAVAALPFHAASAPYWPGPDLAASGLGRLFWVHVPVAVAWGLLAGWIGGLAAAIAYRRTAPARAPGPGTARTVTPAAGRGSVPGAGAGAPRGTGRAWPAAGGAGGILGLIILAGGLFAFVEQSRGGPAILEFLTFPNPLSANWGLPPSTRRPSWAGLLDPLALVLLAVTSAGLLTLILSPALRRLRNRRGAVFLITWGCAVLVTGLAGLMRGLAIRVAERFGEEVLVVPGFPDLADGAVHGLLYGWLAAAAAAFLWTRRRPPGAHAP</sequence>
<organism evidence="3 4">
    <name type="scientific">Bailinhaonella thermotolerans</name>
    <dbReference type="NCBI Taxonomy" id="1070861"/>
    <lineage>
        <taxon>Bacteria</taxon>
        <taxon>Bacillati</taxon>
        <taxon>Actinomycetota</taxon>
        <taxon>Actinomycetes</taxon>
        <taxon>Streptosporangiales</taxon>
        <taxon>Streptosporangiaceae</taxon>
        <taxon>Bailinhaonella</taxon>
    </lineage>
</organism>
<protein>
    <submittedName>
        <fullName evidence="3">Uncharacterized protein</fullName>
    </submittedName>
</protein>
<dbReference type="EMBL" id="QZEY01000004">
    <property type="protein sequence ID" value="RJL32626.1"/>
    <property type="molecule type" value="Genomic_DNA"/>
</dbReference>
<feature type="transmembrane region" description="Helical" evidence="2">
    <location>
        <begin position="269"/>
        <end position="287"/>
    </location>
</feature>
<keyword evidence="2" id="KW-1133">Transmembrane helix</keyword>
<feature type="transmembrane region" description="Helical" evidence="2">
    <location>
        <begin position="63"/>
        <end position="81"/>
    </location>
</feature>
<name>A0A3A4AYP7_9ACTN</name>
<feature type="transmembrane region" description="Helical" evidence="2">
    <location>
        <begin position="207"/>
        <end position="228"/>
    </location>
</feature>
<dbReference type="Proteomes" id="UP000265768">
    <property type="component" value="Unassembled WGS sequence"/>
</dbReference>
<keyword evidence="2" id="KW-0812">Transmembrane</keyword>
<evidence type="ECO:0000256" key="2">
    <source>
        <dbReference type="SAM" id="Phobius"/>
    </source>
</evidence>
<keyword evidence="4" id="KW-1185">Reference proteome</keyword>
<dbReference type="AlphaFoldDB" id="A0A3A4AYP7"/>
<feature type="transmembrane region" description="Helical" evidence="2">
    <location>
        <begin position="299"/>
        <end position="326"/>
    </location>
</feature>
<reference evidence="3 4" key="1">
    <citation type="submission" date="2018-09" db="EMBL/GenBank/DDBJ databases">
        <title>YIM 75507 draft genome.</title>
        <authorList>
            <person name="Tang S."/>
            <person name="Feng Y."/>
        </authorList>
    </citation>
    <scope>NUCLEOTIDE SEQUENCE [LARGE SCALE GENOMIC DNA]</scope>
    <source>
        <strain evidence="3 4">YIM 75507</strain>
    </source>
</reference>
<feature type="compositionally biased region" description="Gly residues" evidence="1">
    <location>
        <begin position="189"/>
        <end position="198"/>
    </location>
</feature>
<feature type="compositionally biased region" description="Low complexity" evidence="1">
    <location>
        <begin position="173"/>
        <end position="188"/>
    </location>
</feature>
<feature type="transmembrane region" description="Helical" evidence="2">
    <location>
        <begin position="138"/>
        <end position="164"/>
    </location>
</feature>
<dbReference type="RefSeq" id="WP_119926875.1">
    <property type="nucleotide sequence ID" value="NZ_QZEY01000004.1"/>
</dbReference>
<feature type="transmembrane region" description="Helical" evidence="2">
    <location>
        <begin position="346"/>
        <end position="365"/>
    </location>
</feature>
<evidence type="ECO:0000313" key="4">
    <source>
        <dbReference type="Proteomes" id="UP000265768"/>
    </source>
</evidence>
<keyword evidence="2" id="KW-0472">Membrane</keyword>
<feature type="transmembrane region" description="Helical" evidence="2">
    <location>
        <begin position="93"/>
        <end position="118"/>
    </location>
</feature>
<comment type="caution">
    <text evidence="3">The sequence shown here is derived from an EMBL/GenBank/DDBJ whole genome shotgun (WGS) entry which is preliminary data.</text>
</comment>
<accession>A0A3A4AYP7</accession>
<gene>
    <name evidence="3" type="ORF">D5H75_14035</name>
</gene>